<dbReference type="InterPro" id="IPR006311">
    <property type="entry name" value="TAT_signal"/>
</dbReference>
<dbReference type="RefSeq" id="WP_089255293.1">
    <property type="nucleotide sequence ID" value="NZ_FZPH01000024.1"/>
</dbReference>
<evidence type="ECO:0000313" key="4">
    <source>
        <dbReference type="EMBL" id="SNT65612.1"/>
    </source>
</evidence>
<feature type="domain" description="Beta-lactamase class A catalytic" evidence="3">
    <location>
        <begin position="133"/>
        <end position="250"/>
    </location>
</feature>
<evidence type="ECO:0000259" key="3">
    <source>
        <dbReference type="Pfam" id="PF13354"/>
    </source>
</evidence>
<evidence type="ECO:0000256" key="1">
    <source>
        <dbReference type="ARBA" id="ARBA00018879"/>
    </source>
</evidence>
<accession>A0A239PF20</accession>
<dbReference type="PANTHER" id="PTHR35333">
    <property type="entry name" value="BETA-LACTAMASE"/>
    <property type="match status" value="1"/>
</dbReference>
<dbReference type="OrthoDB" id="3524371at2"/>
<evidence type="ECO:0000313" key="5">
    <source>
        <dbReference type="Proteomes" id="UP000198362"/>
    </source>
</evidence>
<dbReference type="Pfam" id="PF13354">
    <property type="entry name" value="Beta-lactamase2"/>
    <property type="match status" value="1"/>
</dbReference>
<dbReference type="AlphaFoldDB" id="A0A239PF20"/>
<gene>
    <name evidence="4" type="ORF">SAMN05421812_12461</name>
</gene>
<dbReference type="GO" id="GO:0030655">
    <property type="term" value="P:beta-lactam antibiotic catabolic process"/>
    <property type="evidence" value="ECO:0007669"/>
    <property type="project" value="InterPro"/>
</dbReference>
<dbReference type="EMBL" id="FZPH01000024">
    <property type="protein sequence ID" value="SNT65612.1"/>
    <property type="molecule type" value="Genomic_DNA"/>
</dbReference>
<dbReference type="PROSITE" id="PS51318">
    <property type="entry name" value="TAT"/>
    <property type="match status" value="1"/>
</dbReference>
<organism evidence="4 5">
    <name type="scientific">Asanoa hainanensis</name>
    <dbReference type="NCBI Taxonomy" id="560556"/>
    <lineage>
        <taxon>Bacteria</taxon>
        <taxon>Bacillati</taxon>
        <taxon>Actinomycetota</taxon>
        <taxon>Actinomycetes</taxon>
        <taxon>Micromonosporales</taxon>
        <taxon>Micromonosporaceae</taxon>
        <taxon>Asanoa</taxon>
    </lineage>
</organism>
<sequence length="301" mass="31685">MSASNSRASRRAVLALGVLAVTGGGAAGAGAVWRMNAKAADPARLASGSPSPTPSPTPDYVALTTAKVASYVADNGNGHITVAVRDRTSDVALTVGKTRFQSASIVKVDILAALLLRAKQQGKKITDSDRYKAEKMITASDNDAATSLFTKIGGKSGLTAANKTFGMKETTPSVHWGMAMTTAADQVRLLTTLTDEAGPLDEAGRAYLFDLMSQVEEDQDWGVPAAAGPDTTATYVKNGWDNISADNGLWQVNTIGRLVEPGRDWLVAVLSGHHETQTAGIKMVEAVAKYTLRELRKIPQA</sequence>
<name>A0A239PF20_9ACTN</name>
<proteinExistence type="predicted"/>
<dbReference type="Proteomes" id="UP000198362">
    <property type="component" value="Unassembled WGS sequence"/>
</dbReference>
<dbReference type="GO" id="GO:0008800">
    <property type="term" value="F:beta-lactamase activity"/>
    <property type="evidence" value="ECO:0007669"/>
    <property type="project" value="InterPro"/>
</dbReference>
<evidence type="ECO:0000256" key="2">
    <source>
        <dbReference type="ARBA" id="ARBA00030171"/>
    </source>
</evidence>
<dbReference type="GO" id="GO:0046677">
    <property type="term" value="P:response to antibiotic"/>
    <property type="evidence" value="ECO:0007669"/>
    <property type="project" value="InterPro"/>
</dbReference>
<dbReference type="SUPFAM" id="SSF56601">
    <property type="entry name" value="beta-lactamase/transpeptidase-like"/>
    <property type="match status" value="1"/>
</dbReference>
<reference evidence="4 5" key="1">
    <citation type="submission" date="2017-06" db="EMBL/GenBank/DDBJ databases">
        <authorList>
            <person name="Kim H.J."/>
            <person name="Triplett B.A."/>
        </authorList>
    </citation>
    <scope>NUCLEOTIDE SEQUENCE [LARGE SCALE GENOMIC DNA]</scope>
    <source>
        <strain evidence="4 5">CGMCC 4.5593</strain>
    </source>
</reference>
<dbReference type="InterPro" id="IPR012338">
    <property type="entry name" value="Beta-lactam/transpept-like"/>
</dbReference>
<dbReference type="Gene3D" id="3.40.710.10">
    <property type="entry name" value="DD-peptidase/beta-lactamase superfamily"/>
    <property type="match status" value="1"/>
</dbReference>
<dbReference type="InterPro" id="IPR045155">
    <property type="entry name" value="Beta-lactam_cat"/>
</dbReference>
<protein>
    <recommendedName>
        <fullName evidence="1">Beta-lactamase</fullName>
    </recommendedName>
    <alternativeName>
        <fullName evidence="2">Penicillinase</fullName>
    </alternativeName>
</protein>
<dbReference type="PANTHER" id="PTHR35333:SF3">
    <property type="entry name" value="BETA-LACTAMASE-TYPE TRANSPEPTIDASE FOLD CONTAINING PROTEIN"/>
    <property type="match status" value="1"/>
</dbReference>
<dbReference type="InterPro" id="IPR000871">
    <property type="entry name" value="Beta-lactam_class-A"/>
</dbReference>
<keyword evidence="5" id="KW-1185">Reference proteome</keyword>